<dbReference type="HAMAP" id="MF_00959">
    <property type="entry name" value="Sigma70_RpoS"/>
    <property type="match status" value="1"/>
</dbReference>
<dbReference type="InterPro" id="IPR012761">
    <property type="entry name" value="RNA_pol_sigma_RpoS"/>
</dbReference>
<evidence type="ECO:0000256" key="3">
    <source>
        <dbReference type="ARBA" id="ARBA00023082"/>
    </source>
</evidence>
<dbReference type="EMBL" id="SLXD01000003">
    <property type="protein sequence ID" value="TCP03949.1"/>
    <property type="molecule type" value="Genomic_DNA"/>
</dbReference>
<dbReference type="CDD" id="cd06171">
    <property type="entry name" value="Sigma70_r4"/>
    <property type="match status" value="1"/>
</dbReference>
<dbReference type="GeneID" id="99684288"/>
<dbReference type="Pfam" id="PF04542">
    <property type="entry name" value="Sigma70_r2"/>
    <property type="match status" value="1"/>
</dbReference>
<dbReference type="InterPro" id="IPR007627">
    <property type="entry name" value="RNA_pol_sigma70_r2"/>
</dbReference>
<comment type="similarity">
    <text evidence="6">Belongs to the sigma-70 factor family. RpoS subfamily.</text>
</comment>
<dbReference type="PANTHER" id="PTHR30603:SF67">
    <property type="entry name" value="RNA POLYMERASE SIGMA FACTOR RPOS"/>
    <property type="match status" value="1"/>
</dbReference>
<dbReference type="InterPro" id="IPR013325">
    <property type="entry name" value="RNA_pol_sigma_r2"/>
</dbReference>
<comment type="function">
    <text evidence="6">Sigma factors are initiation factors that promote the attachment of RNA polymerase to specific initiation sites and are then released. This sigma factor is the master transcriptional regulator of the stationary phase and the general stress response.</text>
</comment>
<dbReference type="InterPro" id="IPR014284">
    <property type="entry name" value="RNA_pol_sigma-70_dom"/>
</dbReference>
<dbReference type="SUPFAM" id="SSF88659">
    <property type="entry name" value="Sigma3 and sigma4 domains of RNA polymerase sigma factors"/>
    <property type="match status" value="2"/>
</dbReference>
<feature type="region of interest" description="Sigma-70 factor domain-2" evidence="6">
    <location>
        <begin position="81"/>
        <end position="151"/>
    </location>
</feature>
<dbReference type="InterPro" id="IPR036388">
    <property type="entry name" value="WH-like_DNA-bd_sf"/>
</dbReference>
<comment type="caution">
    <text evidence="9">The sequence shown here is derived from an EMBL/GenBank/DDBJ whole genome shotgun (WGS) entry which is preliminary data.</text>
</comment>
<dbReference type="InterPro" id="IPR013324">
    <property type="entry name" value="RNA_pol_sigma_r3/r4-like"/>
</dbReference>
<dbReference type="Pfam" id="PF04539">
    <property type="entry name" value="Sigma70_r3"/>
    <property type="match status" value="1"/>
</dbReference>
<dbReference type="GO" id="GO:0003677">
    <property type="term" value="F:DNA binding"/>
    <property type="evidence" value="ECO:0007669"/>
    <property type="project" value="UniProtKB-UniRule"/>
</dbReference>
<dbReference type="RefSeq" id="WP_132645401.1">
    <property type="nucleotide sequence ID" value="NZ_CP181386.1"/>
</dbReference>
<keyword evidence="2 6" id="KW-0805">Transcription regulation</keyword>
<dbReference type="InterPro" id="IPR000943">
    <property type="entry name" value="RNA_pol_sigma70"/>
</dbReference>
<evidence type="ECO:0000313" key="10">
    <source>
        <dbReference type="Proteomes" id="UP000295106"/>
    </source>
</evidence>
<dbReference type="GO" id="GO:0016987">
    <property type="term" value="F:sigma factor activity"/>
    <property type="evidence" value="ECO:0007669"/>
    <property type="project" value="UniProtKB-UniRule"/>
</dbReference>
<dbReference type="PANTHER" id="PTHR30603">
    <property type="entry name" value="RNA POLYMERASE SIGMA FACTOR RPO"/>
    <property type="match status" value="1"/>
</dbReference>
<feature type="compositionally biased region" description="Low complexity" evidence="7">
    <location>
        <begin position="17"/>
        <end position="35"/>
    </location>
</feature>
<evidence type="ECO:0000256" key="5">
    <source>
        <dbReference type="ARBA" id="ARBA00023163"/>
    </source>
</evidence>
<evidence type="ECO:0000259" key="8">
    <source>
        <dbReference type="PROSITE" id="PS00716"/>
    </source>
</evidence>
<keyword evidence="5 6" id="KW-0804">Transcription</keyword>
<feature type="region of interest" description="Sigma-70 factor domain-4" evidence="6">
    <location>
        <begin position="253"/>
        <end position="306"/>
    </location>
</feature>
<reference evidence="9 10" key="1">
    <citation type="submission" date="2019-03" db="EMBL/GenBank/DDBJ databases">
        <title>Genomic Encyclopedia of Type Strains, Phase IV (KMG-IV): sequencing the most valuable type-strain genomes for metagenomic binning, comparative biology and taxonomic classification.</title>
        <authorList>
            <person name="Goeker M."/>
        </authorList>
    </citation>
    <scope>NUCLEOTIDE SEQUENCE [LARGE SCALE GENOMIC DNA]</scope>
    <source>
        <strain evidence="9 10">DSM 1709</strain>
    </source>
</reference>
<dbReference type="AlphaFoldDB" id="A0A4R2M9E1"/>
<dbReference type="OrthoDB" id="9809557at2"/>
<sequence>MVTRRDAHDGPAEGSDASEPGAAPEAPELPAAPSSDGEADHGNTLQSYLRDIRRAPLMSAEEEHATAVRARGGDFAARQMMIERNLRLVVSIAKHYVGRGMPMIDLIEEGNLGLMHATGKFEPERGFRFSTYASWWIRQSIERAIMHQARLIRLPVHVVRELNQVLKARRALESSRRGEAERPVSVEEVAAALGRPVEDVAELLKLAEQPTSLDMPLEREGGESMLDTVADDDAIDPLGLTLSREAVHLLDNGLAELNDREREVLAGRFGLRDREPETLEELAARLGLTRERIRQIQQEALLKLKRRMQRRGVDRDALF</sequence>
<dbReference type="FunFam" id="1.10.601.10:FF:000001">
    <property type="entry name" value="RNA polymerase sigma factor SigA"/>
    <property type="match status" value="1"/>
</dbReference>
<dbReference type="GO" id="GO:0006352">
    <property type="term" value="P:DNA-templated transcription initiation"/>
    <property type="evidence" value="ECO:0007669"/>
    <property type="project" value="UniProtKB-UniRule"/>
</dbReference>
<dbReference type="Pfam" id="PF04545">
    <property type="entry name" value="Sigma70_r4"/>
    <property type="match status" value="1"/>
</dbReference>
<dbReference type="InterPro" id="IPR007624">
    <property type="entry name" value="RNA_pol_sigma70_r3"/>
</dbReference>
<evidence type="ECO:0000313" key="9">
    <source>
        <dbReference type="EMBL" id="TCP03949.1"/>
    </source>
</evidence>
<feature type="DNA-binding region" description="H-T-H motif" evidence="6">
    <location>
        <begin position="279"/>
        <end position="298"/>
    </location>
</feature>
<organism evidence="9 10">
    <name type="scientific">Rubrivivax gelatinosus</name>
    <name type="common">Rhodocyclus gelatinosus</name>
    <name type="synonym">Rhodopseudomonas gelatinosa</name>
    <dbReference type="NCBI Taxonomy" id="28068"/>
    <lineage>
        <taxon>Bacteria</taxon>
        <taxon>Pseudomonadati</taxon>
        <taxon>Pseudomonadota</taxon>
        <taxon>Betaproteobacteria</taxon>
        <taxon>Burkholderiales</taxon>
        <taxon>Sphaerotilaceae</taxon>
        <taxon>Rubrivivax</taxon>
    </lineage>
</organism>
<dbReference type="GO" id="GO:0005737">
    <property type="term" value="C:cytoplasm"/>
    <property type="evidence" value="ECO:0007669"/>
    <property type="project" value="UniProtKB-SubCell"/>
</dbReference>
<keyword evidence="1 6" id="KW-0963">Cytoplasm</keyword>
<feature type="region of interest" description="Disordered" evidence="7">
    <location>
        <begin position="1"/>
        <end position="42"/>
    </location>
</feature>
<dbReference type="NCBIfam" id="TIGR02937">
    <property type="entry name" value="sigma70-ECF"/>
    <property type="match status" value="1"/>
</dbReference>
<comment type="subunit">
    <text evidence="6">Interacts with the RNA polymerase core enzyme.</text>
</comment>
<feature type="region of interest" description="Sigma-70 factor domain-1" evidence="6">
    <location>
        <begin position="43"/>
        <end position="76"/>
    </location>
</feature>
<evidence type="ECO:0000256" key="6">
    <source>
        <dbReference type="HAMAP-Rule" id="MF_00959"/>
    </source>
</evidence>
<dbReference type="NCBIfam" id="NF004207">
    <property type="entry name" value="PRK05657.1"/>
    <property type="match status" value="1"/>
</dbReference>
<dbReference type="Pfam" id="PF00140">
    <property type="entry name" value="Sigma70_r1_2"/>
    <property type="match status" value="1"/>
</dbReference>
<comment type="caution">
    <text evidence="6">Lacks conserved residue(s) required for the propagation of feature annotation.</text>
</comment>
<dbReference type="PRINTS" id="PR00046">
    <property type="entry name" value="SIGMA70FCT"/>
</dbReference>
<dbReference type="InterPro" id="IPR050239">
    <property type="entry name" value="Sigma-70_RNA_pol_init_factors"/>
</dbReference>
<feature type="domain" description="RNA polymerase sigma-70" evidence="8">
    <location>
        <begin position="278"/>
        <end position="304"/>
    </location>
</feature>
<evidence type="ECO:0000256" key="2">
    <source>
        <dbReference type="ARBA" id="ARBA00023015"/>
    </source>
</evidence>
<dbReference type="Proteomes" id="UP000295106">
    <property type="component" value="Unassembled WGS sequence"/>
</dbReference>
<dbReference type="PROSITE" id="PS00716">
    <property type="entry name" value="SIGMA70_2"/>
    <property type="match status" value="1"/>
</dbReference>
<name>A0A4R2M9E1_RUBGE</name>
<dbReference type="SUPFAM" id="SSF88946">
    <property type="entry name" value="Sigma2 domain of RNA polymerase sigma factors"/>
    <property type="match status" value="1"/>
</dbReference>
<dbReference type="Gene3D" id="1.10.10.10">
    <property type="entry name" value="Winged helix-like DNA-binding domain superfamily/Winged helix DNA-binding domain"/>
    <property type="match status" value="2"/>
</dbReference>
<gene>
    <name evidence="6" type="primary">rpoS</name>
    <name evidence="9" type="ORF">EV684_103196</name>
</gene>
<comment type="subcellular location">
    <subcellularLocation>
        <location evidence="6">Cytoplasm</location>
    </subcellularLocation>
</comment>
<evidence type="ECO:0000256" key="7">
    <source>
        <dbReference type="SAM" id="MobiDB-lite"/>
    </source>
</evidence>
<feature type="compositionally biased region" description="Basic and acidic residues" evidence="7">
    <location>
        <begin position="1"/>
        <end position="11"/>
    </location>
</feature>
<evidence type="ECO:0000256" key="1">
    <source>
        <dbReference type="ARBA" id="ARBA00022490"/>
    </source>
</evidence>
<evidence type="ECO:0000256" key="4">
    <source>
        <dbReference type="ARBA" id="ARBA00023125"/>
    </source>
</evidence>
<keyword evidence="4 6" id="KW-0238">DNA-binding</keyword>
<dbReference type="NCBIfam" id="TIGR02394">
    <property type="entry name" value="rpoS_proteo"/>
    <property type="match status" value="1"/>
</dbReference>
<dbReference type="InterPro" id="IPR009042">
    <property type="entry name" value="RNA_pol_sigma70_r1_2"/>
</dbReference>
<feature type="short sequence motif" description="Interaction with polymerase core subunit RpoC" evidence="6">
    <location>
        <begin position="105"/>
        <end position="108"/>
    </location>
</feature>
<dbReference type="InterPro" id="IPR007630">
    <property type="entry name" value="RNA_pol_sigma70_r4"/>
</dbReference>
<protein>
    <recommendedName>
        <fullName evidence="6">RNA polymerase sigma factor RpoS</fullName>
    </recommendedName>
    <alternativeName>
        <fullName evidence="6">Sigma S</fullName>
    </alternativeName>
    <alternativeName>
        <fullName evidence="6">Sigma-38</fullName>
    </alternativeName>
</protein>
<dbReference type="Gene3D" id="1.10.601.10">
    <property type="entry name" value="RNA Polymerase Primary Sigma Factor"/>
    <property type="match status" value="1"/>
</dbReference>
<accession>A0A4R2M9E1</accession>
<proteinExistence type="inferred from homology"/>
<keyword evidence="3 6" id="KW-0731">Sigma factor</keyword>